<evidence type="ECO:0000313" key="2">
    <source>
        <dbReference type="EMBL" id="CAI8863588.1"/>
    </source>
</evidence>
<sequence length="92" mass="10147">MALMLDAPASREPVIISALSIIMVGFAAPQGNMRIDWVERGQAINQLAGRRGNQNRKSSRGDFDPLQRLPGFQITARRLQRAPSSLRVSTTD</sequence>
<proteinExistence type="predicted"/>
<reference evidence="2 3" key="1">
    <citation type="submission" date="2023-03" db="EMBL/GenBank/DDBJ databases">
        <authorList>
            <person name="Pearce D."/>
        </authorList>
    </citation>
    <scope>NUCLEOTIDE SEQUENCE [LARGE SCALE GENOMIC DNA]</scope>
    <source>
        <strain evidence="2">Msz</strain>
    </source>
</reference>
<dbReference type="Proteomes" id="UP001162030">
    <property type="component" value="Chromosome"/>
</dbReference>
<dbReference type="EMBL" id="OX458333">
    <property type="protein sequence ID" value="CAI8863588.1"/>
    <property type="molecule type" value="Genomic_DNA"/>
</dbReference>
<evidence type="ECO:0000256" key="1">
    <source>
        <dbReference type="SAM" id="MobiDB-lite"/>
    </source>
</evidence>
<keyword evidence="3" id="KW-1185">Reference proteome</keyword>
<protein>
    <submittedName>
        <fullName evidence="2">Uncharacterized protein</fullName>
    </submittedName>
</protein>
<gene>
    <name evidence="2" type="ORF">MSZNOR_2741</name>
</gene>
<accession>A0ABN8X6Y0</accession>
<name>A0ABN8X6Y0_9GAMM</name>
<evidence type="ECO:0000313" key="3">
    <source>
        <dbReference type="Proteomes" id="UP001162030"/>
    </source>
</evidence>
<organism evidence="2 3">
    <name type="scientific">Methylocaldum szegediense</name>
    <dbReference type="NCBI Taxonomy" id="73780"/>
    <lineage>
        <taxon>Bacteria</taxon>
        <taxon>Pseudomonadati</taxon>
        <taxon>Pseudomonadota</taxon>
        <taxon>Gammaproteobacteria</taxon>
        <taxon>Methylococcales</taxon>
        <taxon>Methylococcaceae</taxon>
        <taxon>Methylocaldum</taxon>
    </lineage>
</organism>
<feature type="region of interest" description="Disordered" evidence="1">
    <location>
        <begin position="48"/>
        <end position="67"/>
    </location>
</feature>